<feature type="non-terminal residue" evidence="1">
    <location>
        <position position="1"/>
    </location>
</feature>
<gene>
    <name evidence="1" type="ORF">PISMIDRAFT_106222</name>
</gene>
<dbReference type="AlphaFoldDB" id="A0A0C9Z1R9"/>
<dbReference type="Proteomes" id="UP000054018">
    <property type="component" value="Unassembled WGS sequence"/>
</dbReference>
<dbReference type="STRING" id="765257.A0A0C9Z1R9"/>
<dbReference type="HOGENOM" id="CLU_006344_15_1_1"/>
<evidence type="ECO:0000313" key="2">
    <source>
        <dbReference type="Proteomes" id="UP000054018"/>
    </source>
</evidence>
<keyword evidence="2" id="KW-1185">Reference proteome</keyword>
<dbReference type="EMBL" id="KN833770">
    <property type="protein sequence ID" value="KIK20224.1"/>
    <property type="molecule type" value="Genomic_DNA"/>
</dbReference>
<name>A0A0C9Z1R9_9AGAM</name>
<evidence type="ECO:0000313" key="1">
    <source>
        <dbReference type="EMBL" id="KIK20224.1"/>
    </source>
</evidence>
<accession>A0A0C9Z1R9</accession>
<sequence>ARNVGALAIELGVSDLPNILHHFLHSQLNPSDSHNPEHIPCHECPLYKGKIHVYNSACSVFSAPSDLSRIYGMCCEYIHSSPMWRNAGPQFDCVFIVTDLQAEGMCSLHQQNHLFGTEATVPQ</sequence>
<protein>
    <submittedName>
        <fullName evidence="1">Uncharacterized protein</fullName>
    </submittedName>
</protein>
<dbReference type="OrthoDB" id="2679880at2759"/>
<reference evidence="2" key="2">
    <citation type="submission" date="2015-01" db="EMBL/GenBank/DDBJ databases">
        <title>Evolutionary Origins and Diversification of the Mycorrhizal Mutualists.</title>
        <authorList>
            <consortium name="DOE Joint Genome Institute"/>
            <consortium name="Mycorrhizal Genomics Consortium"/>
            <person name="Kohler A."/>
            <person name="Kuo A."/>
            <person name="Nagy L.G."/>
            <person name="Floudas D."/>
            <person name="Copeland A."/>
            <person name="Barry K.W."/>
            <person name="Cichocki N."/>
            <person name="Veneault-Fourrey C."/>
            <person name="LaButti K."/>
            <person name="Lindquist E.A."/>
            <person name="Lipzen A."/>
            <person name="Lundell T."/>
            <person name="Morin E."/>
            <person name="Murat C."/>
            <person name="Riley R."/>
            <person name="Ohm R."/>
            <person name="Sun H."/>
            <person name="Tunlid A."/>
            <person name="Henrissat B."/>
            <person name="Grigoriev I.V."/>
            <person name="Hibbett D.S."/>
            <person name="Martin F."/>
        </authorList>
    </citation>
    <scope>NUCLEOTIDE SEQUENCE [LARGE SCALE GENOMIC DNA]</scope>
    <source>
        <strain evidence="2">441</strain>
    </source>
</reference>
<proteinExistence type="predicted"/>
<reference evidence="1 2" key="1">
    <citation type="submission" date="2014-04" db="EMBL/GenBank/DDBJ databases">
        <authorList>
            <consortium name="DOE Joint Genome Institute"/>
            <person name="Kuo A."/>
            <person name="Kohler A."/>
            <person name="Costa M.D."/>
            <person name="Nagy L.G."/>
            <person name="Floudas D."/>
            <person name="Copeland A."/>
            <person name="Barry K.W."/>
            <person name="Cichocki N."/>
            <person name="Veneault-Fourrey C."/>
            <person name="LaButti K."/>
            <person name="Lindquist E.A."/>
            <person name="Lipzen A."/>
            <person name="Lundell T."/>
            <person name="Morin E."/>
            <person name="Murat C."/>
            <person name="Sun H."/>
            <person name="Tunlid A."/>
            <person name="Henrissat B."/>
            <person name="Grigoriev I.V."/>
            <person name="Hibbett D.S."/>
            <person name="Martin F."/>
            <person name="Nordberg H.P."/>
            <person name="Cantor M.N."/>
            <person name="Hua S.X."/>
        </authorList>
    </citation>
    <scope>NUCLEOTIDE SEQUENCE [LARGE SCALE GENOMIC DNA]</scope>
    <source>
        <strain evidence="1 2">441</strain>
    </source>
</reference>
<organism evidence="1 2">
    <name type="scientific">Pisolithus microcarpus 441</name>
    <dbReference type="NCBI Taxonomy" id="765257"/>
    <lineage>
        <taxon>Eukaryota</taxon>
        <taxon>Fungi</taxon>
        <taxon>Dikarya</taxon>
        <taxon>Basidiomycota</taxon>
        <taxon>Agaricomycotina</taxon>
        <taxon>Agaricomycetes</taxon>
        <taxon>Agaricomycetidae</taxon>
        <taxon>Boletales</taxon>
        <taxon>Sclerodermatineae</taxon>
        <taxon>Pisolithaceae</taxon>
        <taxon>Pisolithus</taxon>
    </lineage>
</organism>